<dbReference type="Pfam" id="PF12705">
    <property type="entry name" value="PDDEXK_1"/>
    <property type="match status" value="1"/>
</dbReference>
<reference evidence="16" key="1">
    <citation type="submission" date="2021-01" db="EMBL/GenBank/DDBJ databases">
        <authorList>
            <person name="Zhong Y.L."/>
        </authorList>
    </citation>
    <scope>NUCLEOTIDE SEQUENCE</scope>
    <source>
        <strain evidence="16">KCTC 23302</strain>
    </source>
</reference>
<dbReference type="Proteomes" id="UP000651057">
    <property type="component" value="Unassembled WGS sequence"/>
</dbReference>
<evidence type="ECO:0000256" key="3">
    <source>
        <dbReference type="ARBA" id="ARBA00022763"/>
    </source>
</evidence>
<evidence type="ECO:0000256" key="8">
    <source>
        <dbReference type="ARBA" id="ARBA00023125"/>
    </source>
</evidence>
<evidence type="ECO:0000259" key="15">
    <source>
        <dbReference type="PROSITE" id="PS51198"/>
    </source>
</evidence>
<evidence type="ECO:0000256" key="11">
    <source>
        <dbReference type="ARBA" id="ARBA00034617"/>
    </source>
</evidence>
<dbReference type="PANTHER" id="PTHR11070">
    <property type="entry name" value="UVRD / RECB / PCRA DNA HELICASE FAMILY MEMBER"/>
    <property type="match status" value="1"/>
</dbReference>
<dbReference type="InterPro" id="IPR014016">
    <property type="entry name" value="UvrD-like_ATP-bd"/>
</dbReference>
<dbReference type="InterPro" id="IPR027417">
    <property type="entry name" value="P-loop_NTPase"/>
</dbReference>
<evidence type="ECO:0000256" key="6">
    <source>
        <dbReference type="ARBA" id="ARBA00022839"/>
    </source>
</evidence>
<keyword evidence="8" id="KW-0238">DNA-binding</keyword>
<dbReference type="InterPro" id="IPR011604">
    <property type="entry name" value="PDDEXK-like_dom_sf"/>
</dbReference>
<keyword evidence="4 14" id="KW-0378">Hydrolase</keyword>
<dbReference type="AlphaFoldDB" id="A0A937D9W4"/>
<evidence type="ECO:0000256" key="5">
    <source>
        <dbReference type="ARBA" id="ARBA00022806"/>
    </source>
</evidence>
<dbReference type="GO" id="GO:0000725">
    <property type="term" value="P:recombinational repair"/>
    <property type="evidence" value="ECO:0007669"/>
    <property type="project" value="TreeGrafter"/>
</dbReference>
<evidence type="ECO:0000313" key="16">
    <source>
        <dbReference type="EMBL" id="MBL0685435.1"/>
    </source>
</evidence>
<dbReference type="GO" id="GO:0004527">
    <property type="term" value="F:exonuclease activity"/>
    <property type="evidence" value="ECO:0007669"/>
    <property type="project" value="UniProtKB-KW"/>
</dbReference>
<dbReference type="GO" id="GO:0005829">
    <property type="term" value="C:cytosol"/>
    <property type="evidence" value="ECO:0007669"/>
    <property type="project" value="TreeGrafter"/>
</dbReference>
<dbReference type="Gene3D" id="1.10.3170.10">
    <property type="entry name" value="Recbcd, chain B, domain 2"/>
    <property type="match status" value="1"/>
</dbReference>
<comment type="catalytic activity">
    <reaction evidence="13">
        <text>ATP + H2O = ADP + phosphate + H(+)</text>
        <dbReference type="Rhea" id="RHEA:13065"/>
        <dbReference type="ChEBI" id="CHEBI:15377"/>
        <dbReference type="ChEBI" id="CHEBI:15378"/>
        <dbReference type="ChEBI" id="CHEBI:30616"/>
        <dbReference type="ChEBI" id="CHEBI:43474"/>
        <dbReference type="ChEBI" id="CHEBI:456216"/>
        <dbReference type="EC" id="5.6.2.4"/>
    </reaction>
</comment>
<keyword evidence="6" id="KW-0269">Exonuclease</keyword>
<evidence type="ECO:0000313" key="17">
    <source>
        <dbReference type="Proteomes" id="UP000651057"/>
    </source>
</evidence>
<dbReference type="EMBL" id="JAERQJ010000008">
    <property type="protein sequence ID" value="MBL0685435.1"/>
    <property type="molecule type" value="Genomic_DNA"/>
</dbReference>
<dbReference type="GO" id="GO:0003677">
    <property type="term" value="F:DNA binding"/>
    <property type="evidence" value="ECO:0007669"/>
    <property type="project" value="UniProtKB-KW"/>
</dbReference>
<dbReference type="InterPro" id="IPR038726">
    <property type="entry name" value="PDDEXK_AddAB-type"/>
</dbReference>
<dbReference type="GO" id="GO:0043138">
    <property type="term" value="F:3'-5' DNA helicase activity"/>
    <property type="evidence" value="ECO:0007669"/>
    <property type="project" value="UniProtKB-EC"/>
</dbReference>
<dbReference type="Pfam" id="PF13361">
    <property type="entry name" value="UvrD_C"/>
    <property type="match status" value="2"/>
</dbReference>
<accession>A0A937D9W4</accession>
<comment type="caution">
    <text evidence="16">The sequence shown here is derived from an EMBL/GenBank/DDBJ whole genome shotgun (WGS) entry which is preliminary data.</text>
</comment>
<dbReference type="Pfam" id="PF00580">
    <property type="entry name" value="UvrD-helicase"/>
    <property type="match status" value="2"/>
</dbReference>
<keyword evidence="1" id="KW-0540">Nuclease</keyword>
<evidence type="ECO:0000256" key="7">
    <source>
        <dbReference type="ARBA" id="ARBA00022840"/>
    </source>
</evidence>
<keyword evidence="3" id="KW-0227">DNA damage</keyword>
<gene>
    <name evidence="16" type="ORF">JJQ60_18010</name>
</gene>
<keyword evidence="2 14" id="KW-0547">Nucleotide-binding</keyword>
<dbReference type="SUPFAM" id="SSF52540">
    <property type="entry name" value="P-loop containing nucleoside triphosphate hydrolases"/>
    <property type="match status" value="1"/>
</dbReference>
<keyword evidence="9" id="KW-0234">DNA repair</keyword>
<dbReference type="InterPro" id="IPR000212">
    <property type="entry name" value="DNA_helicase_UvrD/REP"/>
</dbReference>
<feature type="binding site" evidence="14">
    <location>
        <begin position="12"/>
        <end position="19"/>
    </location>
    <ligand>
        <name>ATP</name>
        <dbReference type="ChEBI" id="CHEBI:30616"/>
    </ligand>
</feature>
<dbReference type="RefSeq" id="WP_201923527.1">
    <property type="nucleotide sequence ID" value="NZ_BAABAX010000002.1"/>
</dbReference>
<dbReference type="Gene3D" id="3.40.50.300">
    <property type="entry name" value="P-loop containing nucleotide triphosphate hydrolases"/>
    <property type="match status" value="3"/>
</dbReference>
<evidence type="ECO:0000256" key="9">
    <source>
        <dbReference type="ARBA" id="ARBA00023204"/>
    </source>
</evidence>
<evidence type="ECO:0000256" key="14">
    <source>
        <dbReference type="PROSITE-ProRule" id="PRU00560"/>
    </source>
</evidence>
<dbReference type="InterPro" id="IPR014017">
    <property type="entry name" value="DNA_helicase_UvrD-like_C"/>
</dbReference>
<name>A0A937D9W4_9FLAO</name>
<dbReference type="PROSITE" id="PS51198">
    <property type="entry name" value="UVRD_HELICASE_ATP_BIND"/>
    <property type="match status" value="1"/>
</dbReference>
<keyword evidence="7 14" id="KW-0067">ATP-binding</keyword>
<dbReference type="GO" id="GO:0005524">
    <property type="term" value="F:ATP binding"/>
    <property type="evidence" value="ECO:0007669"/>
    <property type="project" value="UniProtKB-UniRule"/>
</dbReference>
<evidence type="ECO:0000256" key="13">
    <source>
        <dbReference type="ARBA" id="ARBA00048988"/>
    </source>
</evidence>
<sequence>MNANTAFTIYNAAAGAGKTYTLVKAYLITLLEAEFKDSYKNILAITFTNKAVAEMKTRVIENLVFICASNTPLKYQDILDELIEETKIPEAKLKLKARRILNAVLHNYAAFDIVTIDTLTHRVIRTFAHDLGIPVNFEIEMDTEVLIQEAVDAVVAKIGLDEELTNLIIDFAISKLEEDKSWDVTIELNKVAKLLFSENDREQINKLSDRSIKDFKQLHLTISQKITQNKITIMSRSKAILELIDNKGLDDSDFKGGYITKHFKKLTTGESKIDFSRAKWMQEIETTAFYNKTLEDHKKDIIEDIRPSIEEAFLSTKKELIQIQFFQNIIKNLTPLSILNAINKELIDIKKERRILLISEFNTIISNAIQDQPAPFIYERLGERYRDYFIDEFQDTSELQWKNLVPLIDNAIATETLTGKRGKLTIVGDAKQAIYRWRGGKAEQFINLSLDHNPFSVKQKEVLNLPRNYRSHEEIVQFNNDLFTFLANDFSNQKHQELYRLGNKQEVNSKKDGYVNISFITAKNVAEEHEIYPHKVYEYIIALTEKGYLLNEICILVRKQKEGAVIADFLSEKGLSIISSETLLINKAPEVVFIIDLITWYAQPNNLLAKTNMLHFLVDQFSISEQHSFLQKMIFADQKTFSLELKNFDIDFNLNLLATKPLYDAVEYIVSSFKLANQAPAYIQFFLDEIFGYTQKHTGGILGFLSYWETKKDKLSIVAPSAEGAIQIITIHKAKGLEFPCVIYPYANIDLYEEIEPKTWLPVNKESFNGFDEVFVNYSKAISDYGKEANDIVLKRQAQLELDKFNLLYVALTRAVEQLYVISKLELTSKGAVNPNKFSGKLINYLEHIGHWNPEKLEYTFGKDLKPEIIRSDTSTRNNVIQLKQFDDSSRRYNIHIITNSGRLWDTTQKDAIEKGNIMHNLMASIYTHEDVHTVIEEAYNKGEITSSEKNILLNDIIKLVEHPKLSQYFSVENTVYNERDIIVNGKLIRPDRIVISKDNRTTIIDYKTGSSSTSHTAQIEQYARVLKDMGHQVENKILLYFNDKITLNYV</sequence>
<protein>
    <recommendedName>
        <fullName evidence="12">DNA 3'-5' helicase</fullName>
        <ecNumber evidence="12">5.6.2.4</ecNumber>
    </recommendedName>
</protein>
<keyword evidence="17" id="KW-1185">Reference proteome</keyword>
<evidence type="ECO:0000256" key="4">
    <source>
        <dbReference type="ARBA" id="ARBA00022801"/>
    </source>
</evidence>
<dbReference type="Gene3D" id="3.90.320.10">
    <property type="match status" value="1"/>
</dbReference>
<dbReference type="PANTHER" id="PTHR11070:SF67">
    <property type="entry name" value="DNA 3'-5' HELICASE"/>
    <property type="match status" value="1"/>
</dbReference>
<evidence type="ECO:0000256" key="12">
    <source>
        <dbReference type="ARBA" id="ARBA00034808"/>
    </source>
</evidence>
<organism evidence="16 17">
    <name type="scientific">Aquimarina mytili</name>
    <dbReference type="NCBI Taxonomy" id="874423"/>
    <lineage>
        <taxon>Bacteria</taxon>
        <taxon>Pseudomonadati</taxon>
        <taxon>Bacteroidota</taxon>
        <taxon>Flavobacteriia</taxon>
        <taxon>Flavobacteriales</taxon>
        <taxon>Flavobacteriaceae</taxon>
        <taxon>Aquimarina</taxon>
    </lineage>
</organism>
<proteinExistence type="predicted"/>
<keyword evidence="10" id="KW-0413">Isomerase</keyword>
<evidence type="ECO:0000256" key="10">
    <source>
        <dbReference type="ARBA" id="ARBA00023235"/>
    </source>
</evidence>
<feature type="domain" description="UvrD-like helicase ATP-binding" evidence="15">
    <location>
        <begin position="1"/>
        <end position="472"/>
    </location>
</feature>
<comment type="catalytic activity">
    <reaction evidence="11">
        <text>Couples ATP hydrolysis with the unwinding of duplex DNA by translocating in the 3'-5' direction.</text>
        <dbReference type="EC" id="5.6.2.4"/>
    </reaction>
</comment>
<evidence type="ECO:0000256" key="2">
    <source>
        <dbReference type="ARBA" id="ARBA00022741"/>
    </source>
</evidence>
<dbReference type="EC" id="5.6.2.4" evidence="12"/>
<evidence type="ECO:0000256" key="1">
    <source>
        <dbReference type="ARBA" id="ARBA00022722"/>
    </source>
</evidence>
<keyword evidence="5 14" id="KW-0347">Helicase</keyword>